<feature type="transmembrane region" description="Helical" evidence="1">
    <location>
        <begin position="192"/>
        <end position="210"/>
    </location>
</feature>
<dbReference type="AlphaFoldDB" id="A0A1J5SN50"/>
<keyword evidence="1" id="KW-1133">Transmembrane helix</keyword>
<feature type="transmembrane region" description="Helical" evidence="1">
    <location>
        <begin position="169"/>
        <end position="186"/>
    </location>
</feature>
<evidence type="ECO:0000313" key="3">
    <source>
        <dbReference type="Proteomes" id="UP000183403"/>
    </source>
</evidence>
<name>A0A1J5SN50_9ARCH</name>
<dbReference type="Proteomes" id="UP000183403">
    <property type="component" value="Unassembled WGS sequence"/>
</dbReference>
<evidence type="ECO:0008006" key="4">
    <source>
        <dbReference type="Google" id="ProtNLM"/>
    </source>
</evidence>
<feature type="transmembrane region" description="Helical" evidence="1">
    <location>
        <begin position="354"/>
        <end position="373"/>
    </location>
</feature>
<feature type="transmembrane region" description="Helical" evidence="1">
    <location>
        <begin position="222"/>
        <end position="240"/>
    </location>
</feature>
<feature type="transmembrane region" description="Helical" evidence="1">
    <location>
        <begin position="271"/>
        <end position="293"/>
    </location>
</feature>
<proteinExistence type="predicted"/>
<feature type="transmembrane region" description="Helical" evidence="1">
    <location>
        <begin position="92"/>
        <end position="109"/>
    </location>
</feature>
<protein>
    <recommendedName>
        <fullName evidence="4">Glycosyltransferase RgtA/B/C/D-like domain-containing protein</fullName>
    </recommendedName>
</protein>
<sequence length="528" mass="61061">MKDSNLSKKVGLILLGLLTLIFRFPVTESPTGSDNFYYISALKSILNHGEIFWAENLLSFYGLFPGTTPLGSLILGTTIIEVTGLPVHNYHLIHSISLSLISTFGFFLLSGELTTNYKSRWFSSLAFSLAPRFLTFSMWRFSLRFSLIALLPFFVWLLLRLVNKKYGRNPKKLLLLLIIFTLILPSMHRMALLLPGILLSFFISIFLWQWQENALNRERAGRQIFTLILFLGSYLFYLQYLDFSPYSPGDELIGVYYLNDGTILSSIVNLVFYYLINVGPIMFLSLIGLVFWIQEGRVPFSYIFSFLTLALGLFVVSDLIYIPYLLTFFILLFVAPGFDFFIDNLQDYRTRLSTFFTLLILLTISFSNLDLSYRIDAHEREDFYYTYNVSESSISTGLWINDNFHSEIVESNDQKQPRRVTAYANSINLADSAELSSDQIVLSDMELKRYSILDLYWYGEDHLWEWENRSNQTDFDVNLSLVNLGMANSAGKSSTSSMTVSSYYKSMPDYNFKMYYSKDLALYWTNNY</sequence>
<keyword evidence="1" id="KW-0812">Transmembrane</keyword>
<accession>A0A1J5SN50</accession>
<dbReference type="EMBL" id="MIYV01000025">
    <property type="protein sequence ID" value="OIR09903.1"/>
    <property type="molecule type" value="Genomic_DNA"/>
</dbReference>
<keyword evidence="1" id="KW-0472">Membrane</keyword>
<evidence type="ECO:0000256" key="1">
    <source>
        <dbReference type="SAM" id="Phobius"/>
    </source>
</evidence>
<comment type="caution">
    <text evidence="2">The sequence shown here is derived from an EMBL/GenBank/DDBJ whole genome shotgun (WGS) entry which is preliminary data.</text>
</comment>
<feature type="transmembrane region" description="Helical" evidence="1">
    <location>
        <begin position="145"/>
        <end position="162"/>
    </location>
</feature>
<reference evidence="2 3" key="1">
    <citation type="submission" date="2016-08" db="EMBL/GenBank/DDBJ databases">
        <title>New Insights into Marine Group III Euryarchaeota, from dark to light.</title>
        <authorList>
            <person name="Haro-Moreno J.M."/>
            <person name="Rodriguez-Valera F."/>
            <person name="Lopez-Garcia P."/>
            <person name="Moreira D."/>
            <person name="Martin-Cuadrado A.B."/>
        </authorList>
    </citation>
    <scope>NUCLEOTIDE SEQUENCE [LARGE SCALE GENOMIC DNA]</scope>
    <source>
        <strain evidence="2">CG-Epi6</strain>
    </source>
</reference>
<gene>
    <name evidence="2" type="ORF">BEU03_01395</name>
</gene>
<evidence type="ECO:0000313" key="2">
    <source>
        <dbReference type="EMBL" id="OIR09903.1"/>
    </source>
</evidence>
<feature type="transmembrane region" description="Helical" evidence="1">
    <location>
        <begin position="300"/>
        <end position="316"/>
    </location>
</feature>
<organism evidence="2 3">
    <name type="scientific">Marine Group III euryarchaeote CG-Epi6</name>
    <dbReference type="NCBI Taxonomy" id="1889000"/>
    <lineage>
        <taxon>Archaea</taxon>
        <taxon>Methanobacteriati</taxon>
        <taxon>Thermoplasmatota</taxon>
        <taxon>Thermoplasmata</taxon>
        <taxon>Candidatus Thermoprofundales</taxon>
    </lineage>
</organism>
<feature type="transmembrane region" description="Helical" evidence="1">
    <location>
        <begin position="322"/>
        <end position="342"/>
    </location>
</feature>